<dbReference type="AlphaFoldDB" id="A0A1W1BUT1"/>
<dbReference type="PANTHER" id="PTHR22916:SF3">
    <property type="entry name" value="UDP-GLCNAC:BETAGAL BETA-1,3-N-ACETYLGLUCOSAMINYLTRANSFERASE-LIKE PROTEIN 1"/>
    <property type="match status" value="1"/>
</dbReference>
<dbReference type="EC" id="2.4.1.-" evidence="2"/>
<evidence type="ECO:0000259" key="1">
    <source>
        <dbReference type="Pfam" id="PF00535"/>
    </source>
</evidence>
<dbReference type="CDD" id="cd04196">
    <property type="entry name" value="GT_2_like_d"/>
    <property type="match status" value="1"/>
</dbReference>
<reference evidence="2" key="1">
    <citation type="submission" date="2016-10" db="EMBL/GenBank/DDBJ databases">
        <authorList>
            <person name="de Groot N.N."/>
        </authorList>
    </citation>
    <scope>NUCLEOTIDE SEQUENCE</scope>
</reference>
<dbReference type="Gene3D" id="3.90.550.10">
    <property type="entry name" value="Spore Coat Polysaccharide Biosynthesis Protein SpsA, Chain A"/>
    <property type="match status" value="1"/>
</dbReference>
<dbReference type="EMBL" id="FPHM01000040">
    <property type="protein sequence ID" value="SFV57244.1"/>
    <property type="molecule type" value="Genomic_DNA"/>
</dbReference>
<dbReference type="PANTHER" id="PTHR22916">
    <property type="entry name" value="GLYCOSYLTRANSFERASE"/>
    <property type="match status" value="1"/>
</dbReference>
<dbReference type="InterPro" id="IPR001173">
    <property type="entry name" value="Glyco_trans_2-like"/>
</dbReference>
<dbReference type="SUPFAM" id="SSF53448">
    <property type="entry name" value="Nucleotide-diphospho-sugar transferases"/>
    <property type="match status" value="1"/>
</dbReference>
<dbReference type="GO" id="GO:0016758">
    <property type="term" value="F:hexosyltransferase activity"/>
    <property type="evidence" value="ECO:0007669"/>
    <property type="project" value="UniProtKB-ARBA"/>
</dbReference>
<sequence>MATYNGEKFLAQQLDSIFAQTFQDFILIICDDASSDNTVQIIHNYIKNFSSIDLYENISSLGVVQNFKKGISLTQTPYIALCDQDDIWETNKLEILLKEMYFLELSFKNIPLMVHSDLSLINENNQLVADSFFDFKSYKFKEDKDITQMLGRCGVMGNTILMNSLLKEKALVLIDYVKVHDYTIALLAEIYGKRKTLYLPLVKYRIHNSNVSNSIKRVEKHYRFSFSSLYEINTKLPYRNEGRELLLEKLLLDDKITLEDKNKIKIFLSYLYLEANSIVIFYRLMKENFVRKGIFYRSKLLLRLFLKNRLLNSVF</sequence>
<keyword evidence="2" id="KW-0328">Glycosyltransferase</keyword>
<name>A0A1W1BUT1_9ZZZZ</name>
<gene>
    <name evidence="2" type="ORF">MNB_SV-13-1507</name>
</gene>
<protein>
    <submittedName>
        <fullName evidence="2">Alpha-L-Rha alpha-1,3-L-rhamnosyltransferase</fullName>
        <ecNumber evidence="2">2.4.1.-</ecNumber>
    </submittedName>
</protein>
<accession>A0A1W1BUT1</accession>
<dbReference type="Pfam" id="PF00535">
    <property type="entry name" value="Glycos_transf_2"/>
    <property type="match status" value="1"/>
</dbReference>
<proteinExistence type="predicted"/>
<keyword evidence="2" id="KW-0808">Transferase</keyword>
<feature type="domain" description="Glycosyltransferase 2-like" evidence="1">
    <location>
        <begin position="1"/>
        <end position="102"/>
    </location>
</feature>
<evidence type="ECO:0000313" key="2">
    <source>
        <dbReference type="EMBL" id="SFV57244.1"/>
    </source>
</evidence>
<dbReference type="InterPro" id="IPR029044">
    <property type="entry name" value="Nucleotide-diphossugar_trans"/>
</dbReference>
<organism evidence="2">
    <name type="scientific">hydrothermal vent metagenome</name>
    <dbReference type="NCBI Taxonomy" id="652676"/>
    <lineage>
        <taxon>unclassified sequences</taxon>
        <taxon>metagenomes</taxon>
        <taxon>ecological metagenomes</taxon>
    </lineage>
</organism>